<dbReference type="Proteomes" id="UP000799755">
    <property type="component" value="Unassembled WGS sequence"/>
</dbReference>
<evidence type="ECO:0000313" key="1">
    <source>
        <dbReference type="EMBL" id="KAF2473822.1"/>
    </source>
</evidence>
<sequence length="63" mass="7091">RKKKLGADHPSTLTSMANLAFTWKGQGREAEALDIIKECVHQCRRVLGADHPYYFSSLNMLAD</sequence>
<protein>
    <submittedName>
        <fullName evidence="1">Uncharacterized protein</fullName>
    </submittedName>
</protein>
<proteinExistence type="predicted"/>
<organism evidence="1 2">
    <name type="scientific">Lindgomyces ingoldianus</name>
    <dbReference type="NCBI Taxonomy" id="673940"/>
    <lineage>
        <taxon>Eukaryota</taxon>
        <taxon>Fungi</taxon>
        <taxon>Dikarya</taxon>
        <taxon>Ascomycota</taxon>
        <taxon>Pezizomycotina</taxon>
        <taxon>Dothideomycetes</taxon>
        <taxon>Pleosporomycetidae</taxon>
        <taxon>Pleosporales</taxon>
        <taxon>Lindgomycetaceae</taxon>
        <taxon>Lindgomyces</taxon>
    </lineage>
</organism>
<gene>
    <name evidence="1" type="ORF">BDR25DRAFT_217410</name>
</gene>
<accession>A0ACB6R427</accession>
<name>A0ACB6R427_9PLEO</name>
<feature type="non-terminal residue" evidence="1">
    <location>
        <position position="1"/>
    </location>
</feature>
<comment type="caution">
    <text evidence="1">The sequence shown here is derived from an EMBL/GenBank/DDBJ whole genome shotgun (WGS) entry which is preliminary data.</text>
</comment>
<dbReference type="EMBL" id="MU003499">
    <property type="protein sequence ID" value="KAF2473822.1"/>
    <property type="molecule type" value="Genomic_DNA"/>
</dbReference>
<evidence type="ECO:0000313" key="2">
    <source>
        <dbReference type="Proteomes" id="UP000799755"/>
    </source>
</evidence>
<reference evidence="1" key="1">
    <citation type="journal article" date="2020" name="Stud. Mycol.">
        <title>101 Dothideomycetes genomes: a test case for predicting lifestyles and emergence of pathogens.</title>
        <authorList>
            <person name="Haridas S."/>
            <person name="Albert R."/>
            <person name="Binder M."/>
            <person name="Bloem J."/>
            <person name="Labutti K."/>
            <person name="Salamov A."/>
            <person name="Andreopoulos B."/>
            <person name="Baker S."/>
            <person name="Barry K."/>
            <person name="Bills G."/>
            <person name="Bluhm B."/>
            <person name="Cannon C."/>
            <person name="Castanera R."/>
            <person name="Culley D."/>
            <person name="Daum C."/>
            <person name="Ezra D."/>
            <person name="Gonzalez J."/>
            <person name="Henrissat B."/>
            <person name="Kuo A."/>
            <person name="Liang C."/>
            <person name="Lipzen A."/>
            <person name="Lutzoni F."/>
            <person name="Magnuson J."/>
            <person name="Mondo S."/>
            <person name="Nolan M."/>
            <person name="Ohm R."/>
            <person name="Pangilinan J."/>
            <person name="Park H.-J."/>
            <person name="Ramirez L."/>
            <person name="Alfaro M."/>
            <person name="Sun H."/>
            <person name="Tritt A."/>
            <person name="Yoshinaga Y."/>
            <person name="Zwiers L.-H."/>
            <person name="Turgeon B."/>
            <person name="Goodwin S."/>
            <person name="Spatafora J."/>
            <person name="Crous P."/>
            <person name="Grigoriev I."/>
        </authorList>
    </citation>
    <scope>NUCLEOTIDE SEQUENCE</scope>
    <source>
        <strain evidence="1">ATCC 200398</strain>
    </source>
</reference>
<keyword evidence="2" id="KW-1185">Reference proteome</keyword>